<dbReference type="Pfam" id="PF13855">
    <property type="entry name" value="LRR_8"/>
    <property type="match status" value="1"/>
</dbReference>
<evidence type="ECO:0000256" key="2">
    <source>
        <dbReference type="ARBA" id="ARBA00008684"/>
    </source>
</evidence>
<dbReference type="Gene3D" id="1.10.510.10">
    <property type="entry name" value="Transferase(Phosphotransferase) domain 1"/>
    <property type="match status" value="1"/>
</dbReference>
<dbReference type="GO" id="GO:0005886">
    <property type="term" value="C:plasma membrane"/>
    <property type="evidence" value="ECO:0007669"/>
    <property type="project" value="UniProtKB-SubCell"/>
</dbReference>
<keyword evidence="16" id="KW-1133">Transmembrane helix</keyword>
<dbReference type="GO" id="GO:0005524">
    <property type="term" value="F:ATP binding"/>
    <property type="evidence" value="ECO:0007669"/>
    <property type="project" value="UniProtKB-KW"/>
</dbReference>
<evidence type="ECO:0000256" key="16">
    <source>
        <dbReference type="ARBA" id="ARBA00022989"/>
    </source>
</evidence>
<comment type="similarity">
    <text evidence="3">Belongs to the RLP family.</text>
</comment>
<dbReference type="FunFam" id="3.80.10.10:FF:000101">
    <property type="entry name" value="LRR receptor-like serine/threonine-protein kinase ERECTA"/>
    <property type="match status" value="1"/>
</dbReference>
<evidence type="ECO:0000256" key="15">
    <source>
        <dbReference type="ARBA" id="ARBA00022840"/>
    </source>
</evidence>
<sequence>MERSITWFFLVYCCCCCCCCLASLSTDQSALLALKACITSDPQNMISTNWSTTTPVCNWVGVTCAARHLRVAVLNISYFGLAGTIPPELGNLSFLVDLQLTNNSFSGTLPVELARLRRLKLVSFGYNNFKGEIPSWFGSLPKLATIHLSGNQFTGSIPPAIFNISTLQVINMSKNKLSGSIPRAIRNLTMLKDLYLSYNNFEEFPTDIGTFDQLEILDLQFNSLKGHVPLSVFNMSSLITLSLSRNSLGGNLPDNICQHLPFIQGLYFDENQFDGALPSQLWQCKWLLVLLLFRNNFSGTIPRNIGNLTHLQDLALSDNKLTGTIPDEIGYLQNLKLEKASKSFDIECEMLSNVRHRNLIKIISSCNQSQFKALVLDYMPNGSLERLLYYEEYCSLNILERLNIMIDVASALEYLHHGYSVPIVHCDLKPSNILLDDDMVAHVADFGITKLLGGGDSMTETMTLATVGYMAPEYGMEGIVSRRGDVYSFGIVLMESFTKKKPTDEMFVGEMSLKRWVADSLLSDAIVRVVDANLLGKEEDHDFLNKRDCLSSIMRLALDCSAESANERISMQDAAITLHKIKNNFLKNIAAV</sequence>
<evidence type="ECO:0000256" key="9">
    <source>
        <dbReference type="ARBA" id="ARBA00022679"/>
    </source>
</evidence>
<protein>
    <recommendedName>
        <fullName evidence="4">non-specific serine/threonine protein kinase</fullName>
        <ecNumber evidence="4">2.7.11.1</ecNumber>
    </recommendedName>
</protein>
<dbReference type="InterPro" id="IPR003591">
    <property type="entry name" value="Leu-rich_rpt_typical-subtyp"/>
</dbReference>
<comment type="catalytic activity">
    <reaction evidence="20">
        <text>L-threonyl-[protein] + ATP = O-phospho-L-threonyl-[protein] + ADP + H(+)</text>
        <dbReference type="Rhea" id="RHEA:46608"/>
        <dbReference type="Rhea" id="RHEA-COMP:11060"/>
        <dbReference type="Rhea" id="RHEA-COMP:11605"/>
        <dbReference type="ChEBI" id="CHEBI:15378"/>
        <dbReference type="ChEBI" id="CHEBI:30013"/>
        <dbReference type="ChEBI" id="CHEBI:30616"/>
        <dbReference type="ChEBI" id="CHEBI:61977"/>
        <dbReference type="ChEBI" id="CHEBI:456216"/>
        <dbReference type="EC" id="2.7.11.1"/>
    </reaction>
</comment>
<dbReference type="SUPFAM" id="SSF56112">
    <property type="entry name" value="Protein kinase-like (PK-like)"/>
    <property type="match status" value="1"/>
</dbReference>
<keyword evidence="17" id="KW-0472">Membrane</keyword>
<dbReference type="InterPro" id="IPR001611">
    <property type="entry name" value="Leu-rich_rpt"/>
</dbReference>
<feature type="signal peptide" evidence="22">
    <location>
        <begin position="1"/>
        <end position="22"/>
    </location>
</feature>
<evidence type="ECO:0000313" key="24">
    <source>
        <dbReference type="EMBL" id="KAK9949787.1"/>
    </source>
</evidence>
<feature type="chain" id="PRO_5043688227" description="non-specific serine/threonine protein kinase" evidence="22">
    <location>
        <begin position="23"/>
        <end position="592"/>
    </location>
</feature>
<dbReference type="GO" id="GO:0004674">
    <property type="term" value="F:protein serine/threonine kinase activity"/>
    <property type="evidence" value="ECO:0007669"/>
    <property type="project" value="UniProtKB-KW"/>
</dbReference>
<keyword evidence="11 22" id="KW-0732">Signal</keyword>
<dbReference type="InterPro" id="IPR011009">
    <property type="entry name" value="Kinase-like_dom_sf"/>
</dbReference>
<keyword evidence="13" id="KW-0547">Nucleotide-binding</keyword>
<reference evidence="24 25" key="1">
    <citation type="journal article" date="2023" name="G3 (Bethesda)">
        <title>A chromosome-length genome assembly and annotation of blackberry (Rubus argutus, cv. 'Hillquist').</title>
        <authorList>
            <person name="Bruna T."/>
            <person name="Aryal R."/>
            <person name="Dudchenko O."/>
            <person name="Sargent D.J."/>
            <person name="Mead D."/>
            <person name="Buti M."/>
            <person name="Cavallini A."/>
            <person name="Hytonen T."/>
            <person name="Andres J."/>
            <person name="Pham M."/>
            <person name="Weisz D."/>
            <person name="Mascagni F."/>
            <person name="Usai G."/>
            <person name="Natali L."/>
            <person name="Bassil N."/>
            <person name="Fernandez G.E."/>
            <person name="Lomsadze A."/>
            <person name="Armour M."/>
            <person name="Olukolu B."/>
            <person name="Poorten T."/>
            <person name="Britton C."/>
            <person name="Davik J."/>
            <person name="Ashrafi H."/>
            <person name="Aiden E.L."/>
            <person name="Borodovsky M."/>
            <person name="Worthington M."/>
        </authorList>
    </citation>
    <scope>NUCLEOTIDE SEQUENCE [LARGE SCALE GENOMIC DNA]</scope>
    <source>
        <strain evidence="24">PI 553951</strain>
    </source>
</reference>
<dbReference type="Pfam" id="PF00560">
    <property type="entry name" value="LRR_1"/>
    <property type="match status" value="3"/>
</dbReference>
<dbReference type="PROSITE" id="PS50011">
    <property type="entry name" value="PROTEIN_KINASE_DOM"/>
    <property type="match status" value="1"/>
</dbReference>
<evidence type="ECO:0000256" key="6">
    <source>
        <dbReference type="ARBA" id="ARBA00022527"/>
    </source>
</evidence>
<evidence type="ECO:0000259" key="23">
    <source>
        <dbReference type="PROSITE" id="PS50011"/>
    </source>
</evidence>
<evidence type="ECO:0000256" key="7">
    <source>
        <dbReference type="ARBA" id="ARBA00022553"/>
    </source>
</evidence>
<keyword evidence="6" id="KW-0723">Serine/threonine-protein kinase</keyword>
<keyword evidence="5" id="KW-1003">Cell membrane</keyword>
<feature type="domain" description="Protein kinase" evidence="23">
    <location>
        <begin position="286"/>
        <end position="586"/>
    </location>
</feature>
<evidence type="ECO:0000256" key="21">
    <source>
        <dbReference type="ARBA" id="ARBA00048679"/>
    </source>
</evidence>
<dbReference type="PANTHER" id="PTHR48052">
    <property type="entry name" value="UNNAMED PRODUCT"/>
    <property type="match status" value="1"/>
</dbReference>
<dbReference type="InterPro" id="IPR013210">
    <property type="entry name" value="LRR_N_plant-typ"/>
</dbReference>
<dbReference type="InterPro" id="IPR008271">
    <property type="entry name" value="Ser/Thr_kinase_AS"/>
</dbReference>
<proteinExistence type="inferred from homology"/>
<evidence type="ECO:0000256" key="17">
    <source>
        <dbReference type="ARBA" id="ARBA00023136"/>
    </source>
</evidence>
<keyword evidence="25" id="KW-1185">Reference proteome</keyword>
<dbReference type="FunFam" id="3.80.10.10:FF:000041">
    <property type="entry name" value="LRR receptor-like serine/threonine-protein kinase ERECTA"/>
    <property type="match status" value="1"/>
</dbReference>
<evidence type="ECO:0000256" key="5">
    <source>
        <dbReference type="ARBA" id="ARBA00022475"/>
    </source>
</evidence>
<evidence type="ECO:0000256" key="19">
    <source>
        <dbReference type="ARBA" id="ARBA00023180"/>
    </source>
</evidence>
<keyword evidence="8" id="KW-0433">Leucine-rich repeat</keyword>
<dbReference type="AlphaFoldDB" id="A0AAW1YMA0"/>
<comment type="similarity">
    <text evidence="2">Belongs to the protein kinase superfamily. Ser/Thr protein kinase family.</text>
</comment>
<gene>
    <name evidence="24" type="ORF">M0R45_005300</name>
</gene>
<evidence type="ECO:0000256" key="14">
    <source>
        <dbReference type="ARBA" id="ARBA00022777"/>
    </source>
</evidence>
<evidence type="ECO:0000256" key="3">
    <source>
        <dbReference type="ARBA" id="ARBA00009592"/>
    </source>
</evidence>
<keyword evidence="18" id="KW-0675">Receptor</keyword>
<evidence type="ECO:0000256" key="11">
    <source>
        <dbReference type="ARBA" id="ARBA00022729"/>
    </source>
</evidence>
<dbReference type="Pfam" id="PF08263">
    <property type="entry name" value="LRRNT_2"/>
    <property type="match status" value="1"/>
</dbReference>
<dbReference type="EC" id="2.7.11.1" evidence="4"/>
<dbReference type="InterPro" id="IPR032675">
    <property type="entry name" value="LRR_dom_sf"/>
</dbReference>
<comment type="caution">
    <text evidence="24">The sequence shown here is derived from an EMBL/GenBank/DDBJ whole genome shotgun (WGS) entry which is preliminary data.</text>
</comment>
<dbReference type="PROSITE" id="PS00108">
    <property type="entry name" value="PROTEIN_KINASE_ST"/>
    <property type="match status" value="1"/>
</dbReference>
<evidence type="ECO:0000256" key="22">
    <source>
        <dbReference type="SAM" id="SignalP"/>
    </source>
</evidence>
<evidence type="ECO:0000313" key="25">
    <source>
        <dbReference type="Proteomes" id="UP001457282"/>
    </source>
</evidence>
<evidence type="ECO:0000256" key="10">
    <source>
        <dbReference type="ARBA" id="ARBA00022692"/>
    </source>
</evidence>
<dbReference type="FunFam" id="1.10.510.10:FF:000358">
    <property type="entry name" value="Putative leucine-rich repeat receptor-like serine/threonine-protein kinase"/>
    <property type="match status" value="1"/>
</dbReference>
<organism evidence="24 25">
    <name type="scientific">Rubus argutus</name>
    <name type="common">Southern blackberry</name>
    <dbReference type="NCBI Taxonomy" id="59490"/>
    <lineage>
        <taxon>Eukaryota</taxon>
        <taxon>Viridiplantae</taxon>
        <taxon>Streptophyta</taxon>
        <taxon>Embryophyta</taxon>
        <taxon>Tracheophyta</taxon>
        <taxon>Spermatophyta</taxon>
        <taxon>Magnoliopsida</taxon>
        <taxon>eudicotyledons</taxon>
        <taxon>Gunneridae</taxon>
        <taxon>Pentapetalae</taxon>
        <taxon>rosids</taxon>
        <taxon>fabids</taxon>
        <taxon>Rosales</taxon>
        <taxon>Rosaceae</taxon>
        <taxon>Rosoideae</taxon>
        <taxon>Rosoideae incertae sedis</taxon>
        <taxon>Rubus</taxon>
    </lineage>
</organism>
<dbReference type="SUPFAM" id="SSF52058">
    <property type="entry name" value="L domain-like"/>
    <property type="match status" value="1"/>
</dbReference>
<comment type="subcellular location">
    <subcellularLocation>
        <location evidence="1">Cell membrane</location>
        <topology evidence="1">Single-pass type I membrane protein</topology>
    </subcellularLocation>
</comment>
<evidence type="ECO:0000256" key="1">
    <source>
        <dbReference type="ARBA" id="ARBA00004251"/>
    </source>
</evidence>
<dbReference type="PANTHER" id="PTHR48052:SF66">
    <property type="entry name" value="OS02G0610000 PROTEIN"/>
    <property type="match status" value="1"/>
</dbReference>
<evidence type="ECO:0000256" key="8">
    <source>
        <dbReference type="ARBA" id="ARBA00022614"/>
    </source>
</evidence>
<accession>A0AAW1YMA0</accession>
<evidence type="ECO:0000256" key="12">
    <source>
        <dbReference type="ARBA" id="ARBA00022737"/>
    </source>
</evidence>
<keyword evidence="10" id="KW-0812">Transmembrane</keyword>
<dbReference type="InterPro" id="IPR000719">
    <property type="entry name" value="Prot_kinase_dom"/>
</dbReference>
<keyword evidence="14" id="KW-0418">Kinase</keyword>
<dbReference type="SMART" id="SM00220">
    <property type="entry name" value="S_TKc"/>
    <property type="match status" value="1"/>
</dbReference>
<keyword evidence="7" id="KW-0597">Phosphoprotein</keyword>
<keyword evidence="15" id="KW-0067">ATP-binding</keyword>
<dbReference type="Pfam" id="PF00069">
    <property type="entry name" value="Pkinase"/>
    <property type="match status" value="1"/>
</dbReference>
<evidence type="ECO:0000256" key="13">
    <source>
        <dbReference type="ARBA" id="ARBA00022741"/>
    </source>
</evidence>
<name>A0AAW1YMA0_RUBAR</name>
<dbReference type="Gene3D" id="3.80.10.10">
    <property type="entry name" value="Ribonuclease Inhibitor"/>
    <property type="match status" value="3"/>
</dbReference>
<keyword evidence="12" id="KW-0677">Repeat</keyword>
<keyword evidence="19" id="KW-0325">Glycoprotein</keyword>
<evidence type="ECO:0000256" key="4">
    <source>
        <dbReference type="ARBA" id="ARBA00012513"/>
    </source>
</evidence>
<evidence type="ECO:0000256" key="18">
    <source>
        <dbReference type="ARBA" id="ARBA00023170"/>
    </source>
</evidence>
<keyword evidence="9" id="KW-0808">Transferase</keyword>
<comment type="catalytic activity">
    <reaction evidence="21">
        <text>L-seryl-[protein] + ATP = O-phospho-L-seryl-[protein] + ADP + H(+)</text>
        <dbReference type="Rhea" id="RHEA:17989"/>
        <dbReference type="Rhea" id="RHEA-COMP:9863"/>
        <dbReference type="Rhea" id="RHEA-COMP:11604"/>
        <dbReference type="ChEBI" id="CHEBI:15378"/>
        <dbReference type="ChEBI" id="CHEBI:29999"/>
        <dbReference type="ChEBI" id="CHEBI:30616"/>
        <dbReference type="ChEBI" id="CHEBI:83421"/>
        <dbReference type="ChEBI" id="CHEBI:456216"/>
        <dbReference type="EC" id="2.7.11.1"/>
    </reaction>
</comment>
<dbReference type="EMBL" id="JBEDUW010000001">
    <property type="protein sequence ID" value="KAK9949787.1"/>
    <property type="molecule type" value="Genomic_DNA"/>
</dbReference>
<dbReference type="SMART" id="SM00369">
    <property type="entry name" value="LRR_TYP"/>
    <property type="match status" value="5"/>
</dbReference>
<evidence type="ECO:0000256" key="20">
    <source>
        <dbReference type="ARBA" id="ARBA00047899"/>
    </source>
</evidence>
<dbReference type="Proteomes" id="UP001457282">
    <property type="component" value="Unassembled WGS sequence"/>
</dbReference>